<dbReference type="GO" id="GO:0000166">
    <property type="term" value="F:nucleotide binding"/>
    <property type="evidence" value="ECO:0007669"/>
    <property type="project" value="UniProtKB-KW"/>
</dbReference>
<keyword evidence="15" id="KW-1185">Reference proteome</keyword>
<dbReference type="Pfam" id="PF02434">
    <property type="entry name" value="Fringe"/>
    <property type="match status" value="1"/>
</dbReference>
<dbReference type="OrthoDB" id="414175at2759"/>
<dbReference type="GeneID" id="27419424"/>
<keyword evidence="10" id="KW-1133">Transmembrane helix</keyword>
<evidence type="ECO:0000256" key="11">
    <source>
        <dbReference type="ARBA" id="ARBA00023136"/>
    </source>
</evidence>
<evidence type="ECO:0000256" key="2">
    <source>
        <dbReference type="ARBA" id="ARBA00004922"/>
    </source>
</evidence>
<dbReference type="Gene3D" id="3.90.550.50">
    <property type="match status" value="1"/>
</dbReference>
<dbReference type="HOGENOM" id="CLU_022549_3_1_1"/>
<dbReference type="Gene3D" id="3.50.4.10">
    <property type="entry name" value="Hepatocyte Growth Factor"/>
    <property type="match status" value="1"/>
</dbReference>
<evidence type="ECO:0000256" key="12">
    <source>
        <dbReference type="SAM" id="MobiDB-lite"/>
    </source>
</evidence>
<comment type="similarity">
    <text evidence="3">Belongs to the glycosyltransferase 31 family. Beta3-Gal-T subfamily.</text>
</comment>
<sequence>MVLITKVGSATVHKRLLIHLAEQPHSNIYAPNRLYVSDYPLTLGNITFYDALSNVSSTLSSIEEFSALRGELRALMESNQDLDLMSDKDGGWKLDKYKFLPMMGEAYRRFPGKKWYVMVEADTFLFWNELVKWLSTFDPDQQYMLGRPMFCDFDDRKSTPFMHGGSGFVLSRAVMEASYGVDPEFEHNHDNLTQHAAFGDALLTKALYDAPGVNLTDLSPESGERFNTDTPRSVKFTDGLWCRPVLTFHHVTPSDTAHLYDFQRRIEPRLGVNDTVRWCDVWDEFIPLFLRKALKEAAEHDPEIVLPLDEVAPGEVGVVGWKAFEDDDDTRVVSTKNALDCLAKCRSNEGCMMWEWKEKEGMGQCRLGEDFLRIGVTKPRTNDGLTTGWMGRRVDAWRNNLSCSGRTGLNDYAPKDAWRAEDKVEEVVSAEEAEEVPVEEVQEVKQVKADKVGKVLESVAQKHEEKTPPKKEQQKKVADKPKEEQHEKEEQHKDESHKQQQQQHKDKQ</sequence>
<keyword evidence="11" id="KW-0472">Membrane</keyword>
<dbReference type="InterPro" id="IPR026050">
    <property type="entry name" value="C1GALT1/C1GALT1_chp1"/>
</dbReference>
<dbReference type="EC" id="2.4.1.122" evidence="4"/>
<dbReference type="Proteomes" id="UP000019377">
    <property type="component" value="Unassembled WGS sequence"/>
</dbReference>
<evidence type="ECO:0000256" key="8">
    <source>
        <dbReference type="ARBA" id="ARBA00022741"/>
    </source>
</evidence>
<feature type="region of interest" description="Disordered" evidence="12">
    <location>
        <begin position="458"/>
        <end position="508"/>
    </location>
</feature>
<dbReference type="STRING" id="1365824.V5E979"/>
<gene>
    <name evidence="14" type="ORF">PSEUBRA_SCAF24g01475</name>
</gene>
<keyword evidence="8" id="KW-0547">Nucleotide-binding</keyword>
<keyword evidence="7" id="KW-0812">Transmembrane</keyword>
<evidence type="ECO:0000256" key="9">
    <source>
        <dbReference type="ARBA" id="ARBA00022968"/>
    </source>
</evidence>
<comment type="subcellular location">
    <subcellularLocation>
        <location evidence="1">Membrane</location>
        <topology evidence="1">Single-pass type II membrane protein</topology>
    </subcellularLocation>
</comment>
<dbReference type="PANTHER" id="PTHR23033:SF47">
    <property type="entry name" value="APPLE DOMAIN-CONTAINING PROTEIN-RELATED"/>
    <property type="match status" value="1"/>
</dbReference>
<reference evidence="15" key="1">
    <citation type="journal article" date="2013" name="Genome Announc.">
        <title>Draft genome sequence of Pseudozyma brasiliensis sp. nov. strain GHG001, a high producer of endo-1,4-xylanase isolated from an insect pest of sugarcane.</title>
        <authorList>
            <person name="Oliveira J.V.D.C."/>
            <person name="dos Santos R.A.C."/>
            <person name="Borges T.A."/>
            <person name="Riano-Pachon D.M."/>
            <person name="Goldman G.H."/>
        </authorList>
    </citation>
    <scope>NUCLEOTIDE SEQUENCE [LARGE SCALE GENOMIC DNA]</scope>
    <source>
        <strain evidence="15">GHG001</strain>
    </source>
</reference>
<dbReference type="AlphaFoldDB" id="V5E979"/>
<keyword evidence="5" id="KW-0328">Glycosyltransferase</keyword>
<comment type="pathway">
    <text evidence="2">Protein modification; protein glycosylation.</text>
</comment>
<organism evidence="14 15">
    <name type="scientific">Kalmanozyma brasiliensis (strain GHG001)</name>
    <name type="common">Yeast</name>
    <name type="synonym">Pseudozyma brasiliensis</name>
    <dbReference type="NCBI Taxonomy" id="1365824"/>
    <lineage>
        <taxon>Eukaryota</taxon>
        <taxon>Fungi</taxon>
        <taxon>Dikarya</taxon>
        <taxon>Basidiomycota</taxon>
        <taxon>Ustilaginomycotina</taxon>
        <taxon>Ustilaginomycetes</taxon>
        <taxon>Ustilaginales</taxon>
        <taxon>Ustilaginaceae</taxon>
        <taxon>Kalmanozyma</taxon>
    </lineage>
</organism>
<evidence type="ECO:0000256" key="4">
    <source>
        <dbReference type="ARBA" id="ARBA00012557"/>
    </source>
</evidence>
<feature type="domain" description="Fringe-like glycosyltransferase" evidence="13">
    <location>
        <begin position="112"/>
        <end position="177"/>
    </location>
</feature>
<evidence type="ECO:0000256" key="6">
    <source>
        <dbReference type="ARBA" id="ARBA00022679"/>
    </source>
</evidence>
<proteinExistence type="inferred from homology"/>
<evidence type="ECO:0000259" key="13">
    <source>
        <dbReference type="Pfam" id="PF02434"/>
    </source>
</evidence>
<evidence type="ECO:0000256" key="7">
    <source>
        <dbReference type="ARBA" id="ARBA00022692"/>
    </source>
</evidence>
<evidence type="ECO:0000313" key="15">
    <source>
        <dbReference type="Proteomes" id="UP000019377"/>
    </source>
</evidence>
<evidence type="ECO:0000313" key="14">
    <source>
        <dbReference type="EMBL" id="EST06911.1"/>
    </source>
</evidence>
<evidence type="ECO:0000256" key="3">
    <source>
        <dbReference type="ARBA" id="ARBA00006462"/>
    </source>
</evidence>
<dbReference type="PANTHER" id="PTHR23033">
    <property type="entry name" value="BETA1,3-GALACTOSYLTRANSFERASE"/>
    <property type="match status" value="1"/>
</dbReference>
<dbReference type="eggNOG" id="KOG2246">
    <property type="taxonomic scope" value="Eukaryota"/>
</dbReference>
<protein>
    <recommendedName>
        <fullName evidence="4">N-acetylgalactosaminide beta-1,3-galactosyltransferase</fullName>
        <ecNumber evidence="4">2.4.1.122</ecNumber>
    </recommendedName>
</protein>
<accession>V5E979</accession>
<evidence type="ECO:0000256" key="5">
    <source>
        <dbReference type="ARBA" id="ARBA00022676"/>
    </source>
</evidence>
<dbReference type="GO" id="GO:0016020">
    <property type="term" value="C:membrane"/>
    <property type="evidence" value="ECO:0007669"/>
    <property type="project" value="UniProtKB-SubCell"/>
</dbReference>
<dbReference type="EMBL" id="KI545867">
    <property type="protein sequence ID" value="EST06911.1"/>
    <property type="molecule type" value="Genomic_DNA"/>
</dbReference>
<keyword evidence="9" id="KW-0735">Signal-anchor</keyword>
<name>V5E979_KALBG</name>
<evidence type="ECO:0000256" key="1">
    <source>
        <dbReference type="ARBA" id="ARBA00004606"/>
    </source>
</evidence>
<dbReference type="InterPro" id="IPR003378">
    <property type="entry name" value="Fringe-like_glycosylTrfase"/>
</dbReference>
<evidence type="ECO:0000256" key="10">
    <source>
        <dbReference type="ARBA" id="ARBA00022989"/>
    </source>
</evidence>
<dbReference type="OMA" id="EDLCKMD"/>
<keyword evidence="6" id="KW-0808">Transferase</keyword>
<dbReference type="GO" id="GO:0016263">
    <property type="term" value="F:glycoprotein-N-acetylgalactosamine 3-beta-galactosyltransferase activity"/>
    <property type="evidence" value="ECO:0007669"/>
    <property type="project" value="UniProtKB-EC"/>
</dbReference>